<dbReference type="OrthoDB" id="5842092at2759"/>
<gene>
    <name evidence="1" type="ORF">NLS_LOCUS3741</name>
</gene>
<reference evidence="1 2" key="1">
    <citation type="submission" date="2018-08" db="EMBL/GenBank/DDBJ databases">
        <authorList>
            <person name="Laetsch R D."/>
            <person name="Stevens L."/>
            <person name="Kumar S."/>
            <person name="Blaxter L. M."/>
        </authorList>
    </citation>
    <scope>NUCLEOTIDE SEQUENCE [LARGE SCALE GENOMIC DNA]</scope>
</reference>
<evidence type="ECO:0000313" key="2">
    <source>
        <dbReference type="Proteomes" id="UP000277928"/>
    </source>
</evidence>
<dbReference type="EMBL" id="UYRX01000212">
    <property type="protein sequence ID" value="VDK77627.1"/>
    <property type="molecule type" value="Genomic_DNA"/>
</dbReference>
<sequence>MEHLFLFECIQEYRPKIPGKITGFAYQNHSDFSGFDDIAVINWEKMECAAGSKAVVCDKRPVELYGKTVWKQCLFGYICIKKSDYIDEFRRCIDLGKEFKPILCNSAYEYPRNFNCHFYDKFACQRSKRYIYSCICANGHRNADMKTCVNTTVCSKGLAEKEIQSSTLKAFETKTFPARATVLHSSTQNAVTLQRKCHCTLQFSAFLNVISILSALNYCYNS</sequence>
<proteinExistence type="predicted"/>
<accession>A0A3P6SXZ3</accession>
<protein>
    <submittedName>
        <fullName evidence="1">Uncharacterized protein</fullName>
    </submittedName>
</protein>
<keyword evidence="2" id="KW-1185">Reference proteome</keyword>
<dbReference type="AlphaFoldDB" id="A0A3P6SXZ3"/>
<dbReference type="Proteomes" id="UP000277928">
    <property type="component" value="Unassembled WGS sequence"/>
</dbReference>
<evidence type="ECO:0000313" key="1">
    <source>
        <dbReference type="EMBL" id="VDK77627.1"/>
    </source>
</evidence>
<name>A0A3P6SXZ3_LITSI</name>
<organism evidence="1 2">
    <name type="scientific">Litomosoides sigmodontis</name>
    <name type="common">Filarial nematode worm</name>
    <dbReference type="NCBI Taxonomy" id="42156"/>
    <lineage>
        <taxon>Eukaryota</taxon>
        <taxon>Metazoa</taxon>
        <taxon>Ecdysozoa</taxon>
        <taxon>Nematoda</taxon>
        <taxon>Chromadorea</taxon>
        <taxon>Rhabditida</taxon>
        <taxon>Spirurina</taxon>
        <taxon>Spiruromorpha</taxon>
        <taxon>Filarioidea</taxon>
        <taxon>Onchocercidae</taxon>
        <taxon>Litomosoides</taxon>
    </lineage>
</organism>